<evidence type="ECO:0000313" key="1">
    <source>
        <dbReference type="EMBL" id="MEP1061630.1"/>
    </source>
</evidence>
<reference evidence="1 2" key="1">
    <citation type="submission" date="2022-04" db="EMBL/GenBank/DDBJ databases">
        <title>Positive selection, recombination, and allopatry shape intraspecific diversity of widespread and dominant cyanobacteria.</title>
        <authorList>
            <person name="Wei J."/>
            <person name="Shu W."/>
            <person name="Hu C."/>
        </authorList>
    </citation>
    <scope>NUCLEOTIDE SEQUENCE [LARGE SCALE GENOMIC DNA]</scope>
    <source>
        <strain evidence="1 2">AS-A4</strain>
    </source>
</reference>
<protein>
    <submittedName>
        <fullName evidence="1">Uncharacterized protein</fullName>
    </submittedName>
</protein>
<comment type="caution">
    <text evidence="1">The sequence shown here is derived from an EMBL/GenBank/DDBJ whole genome shotgun (WGS) entry which is preliminary data.</text>
</comment>
<dbReference type="EMBL" id="JAMPLM010000039">
    <property type="protein sequence ID" value="MEP1061630.1"/>
    <property type="molecule type" value="Genomic_DNA"/>
</dbReference>
<gene>
    <name evidence="1" type="ORF">NDI38_24835</name>
</gene>
<name>A0ABV0KR03_9CYAN</name>
<sequence>MTHPAPPTSHKVTVDTAFKNLTLALHDRTGAVIQINQTFIDAEASKEEK</sequence>
<keyword evidence="2" id="KW-1185">Reference proteome</keyword>
<accession>A0ABV0KR03</accession>
<evidence type="ECO:0000313" key="2">
    <source>
        <dbReference type="Proteomes" id="UP001476950"/>
    </source>
</evidence>
<dbReference type="Proteomes" id="UP001476950">
    <property type="component" value="Unassembled WGS sequence"/>
</dbReference>
<dbReference type="RefSeq" id="WP_190446607.1">
    <property type="nucleotide sequence ID" value="NZ_JAMPLM010000039.1"/>
</dbReference>
<proteinExistence type="predicted"/>
<organism evidence="1 2">
    <name type="scientific">Stenomitos frigidus AS-A4</name>
    <dbReference type="NCBI Taxonomy" id="2933935"/>
    <lineage>
        <taxon>Bacteria</taxon>
        <taxon>Bacillati</taxon>
        <taxon>Cyanobacteriota</taxon>
        <taxon>Cyanophyceae</taxon>
        <taxon>Leptolyngbyales</taxon>
        <taxon>Leptolyngbyaceae</taxon>
        <taxon>Stenomitos</taxon>
    </lineage>
</organism>